<gene>
    <name evidence="1" type="ORF">KFK09_020569</name>
</gene>
<keyword evidence="2" id="KW-1185">Reference proteome</keyword>
<accession>A0A8T3ALB4</accession>
<sequence>MELIGSLLEIIGDKCHSTVVKKTLMEDSNVIVPMLDSFTSLNLDKQLQEQWLIYSYGGQESLCCSAWWSNCNLGIV</sequence>
<dbReference type="OrthoDB" id="27031at2759"/>
<dbReference type="EMBL" id="JAGYWB010000015">
    <property type="protein sequence ID" value="KAI0497346.1"/>
    <property type="molecule type" value="Genomic_DNA"/>
</dbReference>
<protein>
    <submittedName>
        <fullName evidence="1">Uncharacterized protein</fullName>
    </submittedName>
</protein>
<reference evidence="1" key="1">
    <citation type="journal article" date="2022" name="Front. Genet.">
        <title>Chromosome-Scale Assembly of the Dendrobium nobile Genome Provides Insights Into the Molecular Mechanism of the Biosynthesis of the Medicinal Active Ingredient of Dendrobium.</title>
        <authorList>
            <person name="Xu Q."/>
            <person name="Niu S.-C."/>
            <person name="Li K.-L."/>
            <person name="Zheng P.-J."/>
            <person name="Zhang X.-J."/>
            <person name="Jia Y."/>
            <person name="Liu Y."/>
            <person name="Niu Y.-X."/>
            <person name="Yu L.-H."/>
            <person name="Chen D.-F."/>
            <person name="Zhang G.-Q."/>
        </authorList>
    </citation>
    <scope>NUCLEOTIDE SEQUENCE</scope>
    <source>
        <tissue evidence="1">Leaf</tissue>
    </source>
</reference>
<dbReference type="SMR" id="A0A8T3ALB4"/>
<dbReference type="Proteomes" id="UP000829196">
    <property type="component" value="Unassembled WGS sequence"/>
</dbReference>
<evidence type="ECO:0000313" key="1">
    <source>
        <dbReference type="EMBL" id="KAI0497346.1"/>
    </source>
</evidence>
<organism evidence="1 2">
    <name type="scientific">Dendrobium nobile</name>
    <name type="common">Orchid</name>
    <dbReference type="NCBI Taxonomy" id="94219"/>
    <lineage>
        <taxon>Eukaryota</taxon>
        <taxon>Viridiplantae</taxon>
        <taxon>Streptophyta</taxon>
        <taxon>Embryophyta</taxon>
        <taxon>Tracheophyta</taxon>
        <taxon>Spermatophyta</taxon>
        <taxon>Magnoliopsida</taxon>
        <taxon>Liliopsida</taxon>
        <taxon>Asparagales</taxon>
        <taxon>Orchidaceae</taxon>
        <taxon>Epidendroideae</taxon>
        <taxon>Malaxideae</taxon>
        <taxon>Dendrobiinae</taxon>
        <taxon>Dendrobium</taxon>
    </lineage>
</organism>
<proteinExistence type="predicted"/>
<comment type="caution">
    <text evidence="1">The sequence shown here is derived from an EMBL/GenBank/DDBJ whole genome shotgun (WGS) entry which is preliminary data.</text>
</comment>
<dbReference type="AlphaFoldDB" id="A0A8T3ALB4"/>
<evidence type="ECO:0000313" key="2">
    <source>
        <dbReference type="Proteomes" id="UP000829196"/>
    </source>
</evidence>
<name>A0A8T3ALB4_DENNO</name>